<protein>
    <submittedName>
        <fullName evidence="1">Uncharacterized protein</fullName>
    </submittedName>
</protein>
<keyword evidence="2" id="KW-1185">Reference proteome</keyword>
<sequence length="55" mass="6054">MMNTTASRKRQPISNGLGLLGNADGGTFAYADSPDDEYNSLTETTADLKWPWFAR</sequence>
<proteinExistence type="predicted"/>
<dbReference type="EMBL" id="VSWC01000131">
    <property type="protein sequence ID" value="KAA1080680.1"/>
    <property type="molecule type" value="Genomic_DNA"/>
</dbReference>
<evidence type="ECO:0000313" key="2">
    <source>
        <dbReference type="Proteomes" id="UP000324748"/>
    </source>
</evidence>
<evidence type="ECO:0000313" key="1">
    <source>
        <dbReference type="EMBL" id="KAA1080680.1"/>
    </source>
</evidence>
<organism evidence="1 2">
    <name type="scientific">Puccinia graminis f. sp. tritici</name>
    <dbReference type="NCBI Taxonomy" id="56615"/>
    <lineage>
        <taxon>Eukaryota</taxon>
        <taxon>Fungi</taxon>
        <taxon>Dikarya</taxon>
        <taxon>Basidiomycota</taxon>
        <taxon>Pucciniomycotina</taxon>
        <taxon>Pucciniomycetes</taxon>
        <taxon>Pucciniales</taxon>
        <taxon>Pucciniaceae</taxon>
        <taxon>Puccinia</taxon>
    </lineage>
</organism>
<name>A0A5B0MXR0_PUCGR</name>
<reference evidence="1 2" key="1">
    <citation type="submission" date="2019-05" db="EMBL/GenBank/DDBJ databases">
        <title>Emergence of the Ug99 lineage of the wheat stem rust pathogen through somatic hybridization.</title>
        <authorList>
            <person name="Li F."/>
            <person name="Upadhyaya N.M."/>
            <person name="Sperschneider J."/>
            <person name="Matny O."/>
            <person name="Nguyen-Phuc H."/>
            <person name="Mago R."/>
            <person name="Raley C."/>
            <person name="Miller M.E."/>
            <person name="Silverstein K.A.T."/>
            <person name="Henningsen E."/>
            <person name="Hirsch C.D."/>
            <person name="Visser B."/>
            <person name="Pretorius Z.A."/>
            <person name="Steffenson B.J."/>
            <person name="Schwessinger B."/>
            <person name="Dodds P.N."/>
            <person name="Figueroa M."/>
        </authorList>
    </citation>
    <scope>NUCLEOTIDE SEQUENCE [LARGE SCALE GENOMIC DNA]</scope>
    <source>
        <strain evidence="1">21-0</strain>
    </source>
</reference>
<dbReference type="AlphaFoldDB" id="A0A5B0MXR0"/>
<gene>
    <name evidence="1" type="ORF">PGT21_017065</name>
</gene>
<accession>A0A5B0MXR0</accession>
<dbReference type="Proteomes" id="UP000324748">
    <property type="component" value="Unassembled WGS sequence"/>
</dbReference>
<comment type="caution">
    <text evidence="1">The sequence shown here is derived from an EMBL/GenBank/DDBJ whole genome shotgun (WGS) entry which is preliminary data.</text>
</comment>